<dbReference type="InterPro" id="IPR036890">
    <property type="entry name" value="HATPase_C_sf"/>
</dbReference>
<evidence type="ECO:0000256" key="2">
    <source>
        <dbReference type="ARBA" id="ARBA00012438"/>
    </source>
</evidence>
<comment type="catalytic activity">
    <reaction evidence="1">
        <text>ATP + protein L-histidine = ADP + protein N-phospho-L-histidine.</text>
        <dbReference type="EC" id="2.7.13.3"/>
    </reaction>
</comment>
<dbReference type="EMBL" id="CP045121">
    <property type="protein sequence ID" value="QIN77640.1"/>
    <property type="molecule type" value="Genomic_DNA"/>
</dbReference>
<feature type="region of interest" description="Disordered" evidence="6">
    <location>
        <begin position="111"/>
        <end position="152"/>
    </location>
</feature>
<evidence type="ECO:0000256" key="1">
    <source>
        <dbReference type="ARBA" id="ARBA00000085"/>
    </source>
</evidence>
<protein>
    <recommendedName>
        <fullName evidence="2">histidine kinase</fullName>
        <ecNumber evidence="2">2.7.13.3</ecNumber>
    </recommendedName>
</protein>
<dbReference type="Gene3D" id="3.30.565.10">
    <property type="entry name" value="Histidine kinase-like ATPase, C-terminal domain"/>
    <property type="match status" value="1"/>
</dbReference>
<keyword evidence="5" id="KW-0902">Two-component regulatory system</keyword>
<dbReference type="AlphaFoldDB" id="A0A6G8PT83"/>
<dbReference type="CDD" id="cd16917">
    <property type="entry name" value="HATPase_UhpB-NarQ-NarX-like"/>
    <property type="match status" value="1"/>
</dbReference>
<organism evidence="8 9">
    <name type="scientific">Rubrobacter marinus</name>
    <dbReference type="NCBI Taxonomy" id="2653852"/>
    <lineage>
        <taxon>Bacteria</taxon>
        <taxon>Bacillati</taxon>
        <taxon>Actinomycetota</taxon>
        <taxon>Rubrobacteria</taxon>
        <taxon>Rubrobacterales</taxon>
        <taxon>Rubrobacteraceae</taxon>
        <taxon>Rubrobacter</taxon>
    </lineage>
</organism>
<keyword evidence="9" id="KW-1185">Reference proteome</keyword>
<dbReference type="InterPro" id="IPR004358">
    <property type="entry name" value="Sig_transdc_His_kin-like_C"/>
</dbReference>
<evidence type="ECO:0000256" key="5">
    <source>
        <dbReference type="ARBA" id="ARBA00023012"/>
    </source>
</evidence>
<feature type="domain" description="Histidine kinase" evidence="7">
    <location>
        <begin position="1"/>
        <end position="127"/>
    </location>
</feature>
<gene>
    <name evidence="8" type="ORF">GBA65_02985</name>
</gene>
<dbReference type="SMART" id="SM00387">
    <property type="entry name" value="HATPase_c"/>
    <property type="match status" value="1"/>
</dbReference>
<evidence type="ECO:0000313" key="8">
    <source>
        <dbReference type="EMBL" id="QIN77640.1"/>
    </source>
</evidence>
<name>A0A6G8PT83_9ACTN</name>
<dbReference type="Proteomes" id="UP000502706">
    <property type="component" value="Chromosome"/>
</dbReference>
<evidence type="ECO:0000256" key="3">
    <source>
        <dbReference type="ARBA" id="ARBA00022679"/>
    </source>
</evidence>
<dbReference type="PANTHER" id="PTHR24421:SF61">
    <property type="entry name" value="OXYGEN SENSOR HISTIDINE KINASE NREB"/>
    <property type="match status" value="1"/>
</dbReference>
<dbReference type="PROSITE" id="PS50109">
    <property type="entry name" value="HIS_KIN"/>
    <property type="match status" value="1"/>
</dbReference>
<evidence type="ECO:0000256" key="4">
    <source>
        <dbReference type="ARBA" id="ARBA00022777"/>
    </source>
</evidence>
<dbReference type="SUPFAM" id="SSF55874">
    <property type="entry name" value="ATPase domain of HSP90 chaperone/DNA topoisomerase II/histidine kinase"/>
    <property type="match status" value="1"/>
</dbReference>
<keyword evidence="4" id="KW-0418">Kinase</keyword>
<dbReference type="GO" id="GO:0004673">
    <property type="term" value="F:protein histidine kinase activity"/>
    <property type="evidence" value="ECO:0007669"/>
    <property type="project" value="UniProtKB-EC"/>
</dbReference>
<sequence>MPEMASALVERVRAMAPDQDVRLAVGEGFPEVPLGRRGEEILSVIQEAMTNARRHSGARNVRVNLDAGTEELVVEVSDDGRGFGAGAAPGVGLSSMRERAAALGGRLEVESAAGSGTTVRLTVPRSGPSRETAEDGAVRPAPAGPRQNGGRA</sequence>
<evidence type="ECO:0000256" key="6">
    <source>
        <dbReference type="SAM" id="MobiDB-lite"/>
    </source>
</evidence>
<reference evidence="8 9" key="1">
    <citation type="submission" date="2019-10" db="EMBL/GenBank/DDBJ databases">
        <title>Rubrobacter sp nov SCSIO 52915 isolated from a deep-sea sediment in the South China Sea.</title>
        <authorList>
            <person name="Chen R.W."/>
        </authorList>
    </citation>
    <scope>NUCLEOTIDE SEQUENCE [LARGE SCALE GENOMIC DNA]</scope>
    <source>
        <strain evidence="8 9">SCSIO 52915</strain>
    </source>
</reference>
<evidence type="ECO:0000259" key="7">
    <source>
        <dbReference type="PROSITE" id="PS50109"/>
    </source>
</evidence>
<dbReference type="PANTHER" id="PTHR24421">
    <property type="entry name" value="NITRATE/NITRITE SENSOR PROTEIN NARX-RELATED"/>
    <property type="match status" value="1"/>
</dbReference>
<dbReference type="InterPro" id="IPR003594">
    <property type="entry name" value="HATPase_dom"/>
</dbReference>
<evidence type="ECO:0000313" key="9">
    <source>
        <dbReference type="Proteomes" id="UP000502706"/>
    </source>
</evidence>
<dbReference type="PRINTS" id="PR00344">
    <property type="entry name" value="BCTRLSENSOR"/>
</dbReference>
<dbReference type="GO" id="GO:0000160">
    <property type="term" value="P:phosphorelay signal transduction system"/>
    <property type="evidence" value="ECO:0007669"/>
    <property type="project" value="UniProtKB-KW"/>
</dbReference>
<dbReference type="InterPro" id="IPR050482">
    <property type="entry name" value="Sensor_HK_TwoCompSys"/>
</dbReference>
<dbReference type="Pfam" id="PF02518">
    <property type="entry name" value="HATPase_c"/>
    <property type="match status" value="1"/>
</dbReference>
<proteinExistence type="predicted"/>
<dbReference type="InterPro" id="IPR005467">
    <property type="entry name" value="His_kinase_dom"/>
</dbReference>
<keyword evidence="3" id="KW-0808">Transferase</keyword>
<accession>A0A6G8PT83</accession>
<dbReference type="KEGG" id="rmar:GBA65_02985"/>
<dbReference type="EC" id="2.7.13.3" evidence="2"/>